<accession>A0A2S0NJ13</accession>
<name>A0A2S0NJ13_9MOLU</name>
<proteinExistence type="predicted"/>
<evidence type="ECO:0000313" key="1">
    <source>
        <dbReference type="EMBL" id="AVP49003.1"/>
    </source>
</evidence>
<protein>
    <submittedName>
        <fullName evidence="1">Uncharacterized protein</fullName>
    </submittedName>
</protein>
<dbReference type="RefSeq" id="WP_303662350.1">
    <property type="nucleotide sequence ID" value="NZ_CP027019.1"/>
</dbReference>
<gene>
    <name evidence="1" type="ORF">C5T88_00150</name>
</gene>
<evidence type="ECO:0000313" key="2">
    <source>
        <dbReference type="Proteomes" id="UP000239250"/>
    </source>
</evidence>
<dbReference type="EMBL" id="CP027019">
    <property type="protein sequence ID" value="AVP49003.1"/>
    <property type="molecule type" value="Genomic_DNA"/>
</dbReference>
<sequence length="78" mass="9193">MYNKVKQPYPTEKQQKSIKDLKKQIDSLEAGFWTSVWSNYWIAPLTLKEASGCITVLIDIVENLKKKKRKRELRNPLN</sequence>
<dbReference type="AlphaFoldDB" id="A0A2S0NJ13"/>
<reference evidence="2" key="1">
    <citation type="submission" date="2018-02" db="EMBL/GenBank/DDBJ databases">
        <title>Firefly genomes illuminate parallel origins of bioluminescence in beetles.</title>
        <authorList>
            <person name="Fallon T.R."/>
            <person name="Lower S.E.S."/>
            <person name="Behringer M."/>
            <person name="Weng J.-K."/>
        </authorList>
    </citation>
    <scope>NUCLEOTIDE SEQUENCE [LARGE SCALE GENOMIC DNA]</scope>
</reference>
<organism evidence="1 2">
    <name type="scientific">Williamsoniiplasma luminosum</name>
    <dbReference type="NCBI Taxonomy" id="214888"/>
    <lineage>
        <taxon>Bacteria</taxon>
        <taxon>Bacillati</taxon>
        <taxon>Mycoplasmatota</taxon>
        <taxon>Mollicutes</taxon>
        <taxon>Entomoplasmatales</taxon>
        <taxon>Williamsoniiplasma</taxon>
    </lineage>
</organism>
<dbReference type="Proteomes" id="UP000239250">
    <property type="component" value="Chromosome"/>
</dbReference>